<dbReference type="SUPFAM" id="SSF47384">
    <property type="entry name" value="Homodimeric domain of signal transducing histidine kinase"/>
    <property type="match status" value="1"/>
</dbReference>
<dbReference type="InterPro" id="IPR036097">
    <property type="entry name" value="HisK_dim/P_sf"/>
</dbReference>
<keyword evidence="6 13" id="KW-0812">Transmembrane</keyword>
<dbReference type="InterPro" id="IPR052023">
    <property type="entry name" value="Histidine_kinase_KdpD"/>
</dbReference>
<dbReference type="InterPro" id="IPR003661">
    <property type="entry name" value="HisK_dim/P_dom"/>
</dbReference>
<evidence type="ECO:0000256" key="9">
    <source>
        <dbReference type="ARBA" id="ARBA00022840"/>
    </source>
</evidence>
<evidence type="ECO:0000256" key="4">
    <source>
        <dbReference type="ARBA" id="ARBA00022553"/>
    </source>
</evidence>
<organism evidence="16 18">
    <name type="scientific">Dorea formicigenerans</name>
    <dbReference type="NCBI Taxonomy" id="39486"/>
    <lineage>
        <taxon>Bacteria</taxon>
        <taxon>Bacillati</taxon>
        <taxon>Bacillota</taxon>
        <taxon>Clostridia</taxon>
        <taxon>Lachnospirales</taxon>
        <taxon>Lachnospiraceae</taxon>
        <taxon>Dorea</taxon>
    </lineage>
</organism>
<comment type="caution">
    <text evidence="16">The sequence shown here is derived from an EMBL/GenBank/DDBJ whole genome shotgun (WGS) entry which is preliminary data.</text>
</comment>
<evidence type="ECO:0000256" key="11">
    <source>
        <dbReference type="ARBA" id="ARBA00023012"/>
    </source>
</evidence>
<evidence type="ECO:0000256" key="12">
    <source>
        <dbReference type="ARBA" id="ARBA00023136"/>
    </source>
</evidence>
<dbReference type="RefSeq" id="WP_117494598.1">
    <property type="nucleotide sequence ID" value="NZ_QSOI01000004.1"/>
</dbReference>
<name>A0A3E4MCA9_9FIRM</name>
<dbReference type="InterPro" id="IPR003594">
    <property type="entry name" value="HATPase_dom"/>
</dbReference>
<dbReference type="InterPro" id="IPR004358">
    <property type="entry name" value="Sig_transdc_His_kin-like_C"/>
</dbReference>
<evidence type="ECO:0000256" key="1">
    <source>
        <dbReference type="ARBA" id="ARBA00000085"/>
    </source>
</evidence>
<evidence type="ECO:0000256" key="7">
    <source>
        <dbReference type="ARBA" id="ARBA00022741"/>
    </source>
</evidence>
<dbReference type="EMBL" id="QSOI01000004">
    <property type="protein sequence ID" value="RGI85446.1"/>
    <property type="molecule type" value="Genomic_DNA"/>
</dbReference>
<dbReference type="Pfam" id="PF02518">
    <property type="entry name" value="HATPase_c"/>
    <property type="match status" value="1"/>
</dbReference>
<comment type="catalytic activity">
    <reaction evidence="1">
        <text>ATP + protein L-histidine = ADP + protein N-phospho-L-histidine.</text>
        <dbReference type="EC" id="2.7.13.3"/>
    </reaction>
</comment>
<evidence type="ECO:0000256" key="2">
    <source>
        <dbReference type="ARBA" id="ARBA00004141"/>
    </source>
</evidence>
<evidence type="ECO:0000256" key="10">
    <source>
        <dbReference type="ARBA" id="ARBA00022989"/>
    </source>
</evidence>
<evidence type="ECO:0000256" key="8">
    <source>
        <dbReference type="ARBA" id="ARBA00022777"/>
    </source>
</evidence>
<sequence>MKILKNIIITAAMLAAATAICFILRPLVPTDTHVPLIYVLAVLCVSRLTEGYFYGVLASMVAVVGVNYIFTYPYFQVDFTVTGYPLTFIVMLTVSISVSALMTQIKMQEHVRLKAEKERMRANLLRAVSHDIRTPLTSIEGAAAGIIDNKDVLTDEQKEELLLNIKEEAQWMVRMVENLLSITRMNDEGTRLTTQEELAEEIVSSAVVKFSKRFPDIKVEVDIPEEVVIVPMDPILIQQVIVNIMENAVIHGESTTQVKVTVSANETEAIFSIEDNGKGIDGKILPMLFTGQISHREGEMYDNKRSMGIGLSVCKSIIDAHRGKVWAENKINGGAKISFTLPLEEEEQNGD</sequence>
<dbReference type="Gene3D" id="3.30.565.10">
    <property type="entry name" value="Histidine kinase-like ATPase, C-terminal domain"/>
    <property type="match status" value="1"/>
</dbReference>
<feature type="transmembrane region" description="Helical" evidence="13">
    <location>
        <begin position="56"/>
        <end position="75"/>
    </location>
</feature>
<dbReference type="PANTHER" id="PTHR45569">
    <property type="entry name" value="SENSOR PROTEIN KDPD"/>
    <property type="match status" value="1"/>
</dbReference>
<comment type="subcellular location">
    <subcellularLocation>
        <location evidence="2">Membrane</location>
        <topology evidence="2">Multi-pass membrane protein</topology>
    </subcellularLocation>
</comment>
<dbReference type="Gene3D" id="1.10.287.130">
    <property type="match status" value="1"/>
</dbReference>
<evidence type="ECO:0000313" key="16">
    <source>
        <dbReference type="EMBL" id="RGK47359.1"/>
    </source>
</evidence>
<keyword evidence="12 13" id="KW-0472">Membrane</keyword>
<dbReference type="AlphaFoldDB" id="A0A3E4MCA9"/>
<proteinExistence type="predicted"/>
<dbReference type="Proteomes" id="UP000261208">
    <property type="component" value="Unassembled WGS sequence"/>
</dbReference>
<dbReference type="Pfam" id="PF00512">
    <property type="entry name" value="HisKA"/>
    <property type="match status" value="1"/>
</dbReference>
<protein>
    <recommendedName>
        <fullName evidence="3">histidine kinase</fullName>
        <ecNumber evidence="3">2.7.13.3</ecNumber>
    </recommendedName>
</protein>
<evidence type="ECO:0000256" key="13">
    <source>
        <dbReference type="SAM" id="Phobius"/>
    </source>
</evidence>
<dbReference type="Proteomes" id="UP000260664">
    <property type="component" value="Unassembled WGS sequence"/>
</dbReference>
<evidence type="ECO:0000313" key="18">
    <source>
        <dbReference type="Proteomes" id="UP000261208"/>
    </source>
</evidence>
<dbReference type="SUPFAM" id="SSF55874">
    <property type="entry name" value="ATPase domain of HSP90 chaperone/DNA topoisomerase II/histidine kinase"/>
    <property type="match status" value="1"/>
</dbReference>
<evidence type="ECO:0000256" key="6">
    <source>
        <dbReference type="ARBA" id="ARBA00022692"/>
    </source>
</evidence>
<keyword evidence="10 13" id="KW-1133">Transmembrane helix</keyword>
<evidence type="ECO:0000259" key="14">
    <source>
        <dbReference type="PROSITE" id="PS50109"/>
    </source>
</evidence>
<keyword evidence="7" id="KW-0547">Nucleotide-binding</keyword>
<dbReference type="GO" id="GO:0005524">
    <property type="term" value="F:ATP binding"/>
    <property type="evidence" value="ECO:0007669"/>
    <property type="project" value="UniProtKB-KW"/>
</dbReference>
<evidence type="ECO:0000256" key="5">
    <source>
        <dbReference type="ARBA" id="ARBA00022679"/>
    </source>
</evidence>
<dbReference type="EC" id="2.7.13.3" evidence="3"/>
<dbReference type="InterPro" id="IPR005467">
    <property type="entry name" value="His_kinase_dom"/>
</dbReference>
<dbReference type="InterPro" id="IPR038318">
    <property type="entry name" value="KdpD_sf"/>
</dbReference>
<dbReference type="Gene3D" id="1.20.120.620">
    <property type="entry name" value="Backbone structure of the membrane domain of e. Coli histidine kinase receptor kdpd"/>
    <property type="match status" value="1"/>
</dbReference>
<keyword evidence="4" id="KW-0597">Phosphoprotein</keyword>
<keyword evidence="8" id="KW-0418">Kinase</keyword>
<accession>A0A3E4MCA9</accession>
<dbReference type="GO" id="GO:0005886">
    <property type="term" value="C:plasma membrane"/>
    <property type="evidence" value="ECO:0007669"/>
    <property type="project" value="TreeGrafter"/>
</dbReference>
<dbReference type="InterPro" id="IPR036890">
    <property type="entry name" value="HATPase_C_sf"/>
</dbReference>
<gene>
    <name evidence="16" type="ORF">DXD10_09605</name>
    <name evidence="15" type="ORF">DXD84_04390</name>
</gene>
<dbReference type="CDD" id="cd00082">
    <property type="entry name" value="HisKA"/>
    <property type="match status" value="1"/>
</dbReference>
<keyword evidence="11" id="KW-0902">Two-component regulatory system</keyword>
<dbReference type="InterPro" id="IPR025201">
    <property type="entry name" value="KdpD_TM"/>
</dbReference>
<keyword evidence="5" id="KW-0808">Transferase</keyword>
<dbReference type="SMART" id="SM00387">
    <property type="entry name" value="HATPase_c"/>
    <property type="match status" value="1"/>
</dbReference>
<keyword evidence="9" id="KW-0067">ATP-binding</keyword>
<evidence type="ECO:0000313" key="17">
    <source>
        <dbReference type="Proteomes" id="UP000260664"/>
    </source>
</evidence>
<dbReference type="Pfam" id="PF13493">
    <property type="entry name" value="DUF4118"/>
    <property type="match status" value="1"/>
</dbReference>
<dbReference type="PANTHER" id="PTHR45569:SF1">
    <property type="entry name" value="SENSOR PROTEIN KDPD"/>
    <property type="match status" value="1"/>
</dbReference>
<feature type="transmembrane region" description="Helical" evidence="13">
    <location>
        <begin position="81"/>
        <end position="102"/>
    </location>
</feature>
<dbReference type="SMART" id="SM00388">
    <property type="entry name" value="HisKA"/>
    <property type="match status" value="1"/>
</dbReference>
<evidence type="ECO:0000256" key="3">
    <source>
        <dbReference type="ARBA" id="ARBA00012438"/>
    </source>
</evidence>
<feature type="transmembrane region" description="Helical" evidence="13">
    <location>
        <begin position="7"/>
        <end position="27"/>
    </location>
</feature>
<dbReference type="EMBL" id="QSQQ01000011">
    <property type="protein sequence ID" value="RGK47359.1"/>
    <property type="molecule type" value="Genomic_DNA"/>
</dbReference>
<reference evidence="17 18" key="1">
    <citation type="submission" date="2018-08" db="EMBL/GenBank/DDBJ databases">
        <title>A genome reference for cultivated species of the human gut microbiota.</title>
        <authorList>
            <person name="Zou Y."/>
            <person name="Xue W."/>
            <person name="Luo G."/>
        </authorList>
    </citation>
    <scope>NUCLEOTIDE SEQUENCE [LARGE SCALE GENOMIC DNA]</scope>
    <source>
        <strain evidence="16 18">TF11-11</strain>
        <strain evidence="15 17">TM09-19AC</strain>
    </source>
</reference>
<dbReference type="GO" id="GO:0000155">
    <property type="term" value="F:phosphorelay sensor kinase activity"/>
    <property type="evidence" value="ECO:0007669"/>
    <property type="project" value="InterPro"/>
</dbReference>
<evidence type="ECO:0000313" key="15">
    <source>
        <dbReference type="EMBL" id="RGI85446.1"/>
    </source>
</evidence>
<feature type="domain" description="Histidine kinase" evidence="14">
    <location>
        <begin position="127"/>
        <end position="345"/>
    </location>
</feature>
<dbReference type="PROSITE" id="PS50109">
    <property type="entry name" value="HIS_KIN"/>
    <property type="match status" value="1"/>
</dbReference>
<dbReference type="PRINTS" id="PR00344">
    <property type="entry name" value="BCTRLSENSOR"/>
</dbReference>